<feature type="domain" description="BIG2" evidence="1">
    <location>
        <begin position="148"/>
        <end position="227"/>
    </location>
</feature>
<evidence type="ECO:0000313" key="2">
    <source>
        <dbReference type="EMBL" id="KDR95119.1"/>
    </source>
</evidence>
<sequence>MAVKSERKANGGCMRSIFKKISIVFLVFLLVFSTGFEVEADGGGMVTITVIVSESLESDSGLEEAVDVRVKKVEEVDGTTIVIYDKTIVTDHFATFEGVPVGGSCTITGGTAPGYVAPELVKLELTKFKGNFNRTVNLVYERSEEGIPVSGIEIDKTDMTLLEGRKGTITASVIPENASIQNVEWTSNNTDVAVVSEKGEVTAVLASEDKVEITAKVVDTTTSEGKEFSATCTVTVKRIGEVLNPEPIHAIVGEVVKLPDIVEVELNDGTTEYVDVNWIGAYTVGEEQVIQYDKANEDGSSYILTGEIEGTDYTASLEIYVTGEPVLSVESVDFVDALDGSVSIGSVSVFTGQTTTIGMNIEPDNADIEPLEWKWSYEPVDENNSTVATVAGVTAGDSAAEVDFAVTILGVAPGKATLYVEKLDGTVLDSCLVNVALDPTITDPAYIAATTTDSPEPVDQFESKEDVYIRCYNLPAGEYYVKVEEQGSQVPLGETNETDENENNDRIVVGAEDAEVIFNLYEATGFKDSTKNSKSYFVSMSKNPEYPSGDDADGIPNTFMDNFKITSPVPTGFIVVDVHEDGYSPISQEFYESYKIFKIDENGDIVMDENGDPVVEEIDEIDVILGREIKDKTAEETQYSDYLNPGYETDPTLPKYTDEAKLIGHVNANGKVTWEEPKEVLKIGGYILLIELPKGYASNLDAVNPESEDGELLKEVHITRNNTVIRTIEVFK</sequence>
<organism evidence="2 3">
    <name type="scientific">Peptoclostridium litorale DSM 5388</name>
    <dbReference type="NCBI Taxonomy" id="1121324"/>
    <lineage>
        <taxon>Bacteria</taxon>
        <taxon>Bacillati</taxon>
        <taxon>Bacillota</taxon>
        <taxon>Clostridia</taxon>
        <taxon>Peptostreptococcales</taxon>
        <taxon>Peptoclostridiaceae</taxon>
        <taxon>Peptoclostridium</taxon>
    </lineage>
</organism>
<comment type="caution">
    <text evidence="2">The sequence shown here is derived from an EMBL/GenBank/DDBJ whole genome shotgun (WGS) entry which is preliminary data.</text>
</comment>
<proteinExistence type="predicted"/>
<dbReference type="STRING" id="1121324.CLIT_11c01480"/>
<evidence type="ECO:0000313" key="3">
    <source>
        <dbReference type="Proteomes" id="UP000027946"/>
    </source>
</evidence>
<dbReference type="OrthoDB" id="1938239at2"/>
<dbReference type="AlphaFoldDB" id="A0A069RDJ6"/>
<dbReference type="InterPro" id="IPR008964">
    <property type="entry name" value="Invasin/intimin_cell_adhesion"/>
</dbReference>
<name>A0A069RDJ6_PEPLI</name>
<gene>
    <name evidence="2" type="ORF">CLIT_11c01480</name>
</gene>
<reference evidence="2 3" key="1">
    <citation type="submission" date="2014-03" db="EMBL/GenBank/DDBJ databases">
        <title>Genome sequence of Clostridium litorale W6, DSM 5388.</title>
        <authorList>
            <person name="Poehlein A."/>
            <person name="Jagirdar A."/>
            <person name="Khonsari B."/>
            <person name="Chibani C.M."/>
            <person name="Gutierrez Gutierrez D.A."/>
            <person name="Davydova E."/>
            <person name="Alghaithi H.S."/>
            <person name="Nair K.P."/>
            <person name="Dhamotharan K."/>
            <person name="Chandran L."/>
            <person name="G W."/>
            <person name="Daniel R."/>
        </authorList>
    </citation>
    <scope>NUCLEOTIDE SEQUENCE [LARGE SCALE GENOMIC DNA]</scope>
    <source>
        <strain evidence="2 3">W6</strain>
    </source>
</reference>
<protein>
    <recommendedName>
        <fullName evidence="1">BIG2 domain-containing protein</fullName>
    </recommendedName>
</protein>
<keyword evidence="3" id="KW-1185">Reference proteome</keyword>
<dbReference type="RefSeq" id="WP_038265094.1">
    <property type="nucleotide sequence ID" value="NZ_JJMM01000011.1"/>
</dbReference>
<dbReference type="SUPFAM" id="SSF49373">
    <property type="entry name" value="Invasin/intimin cell-adhesion fragments"/>
    <property type="match status" value="1"/>
</dbReference>
<evidence type="ECO:0000259" key="1">
    <source>
        <dbReference type="SMART" id="SM00635"/>
    </source>
</evidence>
<dbReference type="eggNOG" id="COG5492">
    <property type="taxonomic scope" value="Bacteria"/>
</dbReference>
<dbReference type="SMART" id="SM00635">
    <property type="entry name" value="BID_2"/>
    <property type="match status" value="1"/>
</dbReference>
<dbReference type="Proteomes" id="UP000027946">
    <property type="component" value="Unassembled WGS sequence"/>
</dbReference>
<dbReference type="InterPro" id="IPR003343">
    <property type="entry name" value="Big_2"/>
</dbReference>
<dbReference type="Pfam" id="PF02368">
    <property type="entry name" value="Big_2"/>
    <property type="match status" value="1"/>
</dbReference>
<dbReference type="EMBL" id="JJMM01000011">
    <property type="protein sequence ID" value="KDR95119.1"/>
    <property type="molecule type" value="Genomic_DNA"/>
</dbReference>
<accession>A0A069RDJ6</accession>
<dbReference type="Gene3D" id="2.60.40.1080">
    <property type="match status" value="2"/>
</dbReference>